<name>A0ACA9L3W2_9GLOM</name>
<gene>
    <name evidence="1" type="ORF">DHETER_LOCUS3393</name>
</gene>
<dbReference type="Proteomes" id="UP000789702">
    <property type="component" value="Unassembled WGS sequence"/>
</dbReference>
<keyword evidence="2" id="KW-1185">Reference proteome</keyword>
<reference evidence="1" key="1">
    <citation type="submission" date="2021-06" db="EMBL/GenBank/DDBJ databases">
        <authorList>
            <person name="Kallberg Y."/>
            <person name="Tangrot J."/>
            <person name="Rosling A."/>
        </authorList>
    </citation>
    <scope>NUCLEOTIDE SEQUENCE</scope>
    <source>
        <strain evidence="1">IL203A</strain>
    </source>
</reference>
<accession>A0ACA9L3W2</accession>
<proteinExistence type="predicted"/>
<organism evidence="1 2">
    <name type="scientific">Dentiscutata heterogama</name>
    <dbReference type="NCBI Taxonomy" id="1316150"/>
    <lineage>
        <taxon>Eukaryota</taxon>
        <taxon>Fungi</taxon>
        <taxon>Fungi incertae sedis</taxon>
        <taxon>Mucoromycota</taxon>
        <taxon>Glomeromycotina</taxon>
        <taxon>Glomeromycetes</taxon>
        <taxon>Diversisporales</taxon>
        <taxon>Gigasporaceae</taxon>
        <taxon>Dentiscutata</taxon>
    </lineage>
</organism>
<sequence length="41" mass="4843">KSENKFKKVLSIAQILSIPSSYKKLDKEEIFRKLDALKYIE</sequence>
<comment type="caution">
    <text evidence="1">The sequence shown here is derived from an EMBL/GenBank/DDBJ whole genome shotgun (WGS) entry which is preliminary data.</text>
</comment>
<evidence type="ECO:0000313" key="1">
    <source>
        <dbReference type="EMBL" id="CAG8509560.1"/>
    </source>
</evidence>
<feature type="non-terminal residue" evidence="1">
    <location>
        <position position="1"/>
    </location>
</feature>
<evidence type="ECO:0000313" key="2">
    <source>
        <dbReference type="Proteomes" id="UP000789702"/>
    </source>
</evidence>
<dbReference type="EMBL" id="CAJVPU010002893">
    <property type="protein sequence ID" value="CAG8509560.1"/>
    <property type="molecule type" value="Genomic_DNA"/>
</dbReference>
<protein>
    <submittedName>
        <fullName evidence="1">3473_t:CDS:1</fullName>
    </submittedName>
</protein>